<dbReference type="InterPro" id="IPR035984">
    <property type="entry name" value="Acyl-CoA-binding_sf"/>
</dbReference>
<dbReference type="PANTHER" id="PTHR23310:SF62">
    <property type="entry name" value="ACYL-COA BINDING PROTEIN 1, ISOFORM A"/>
    <property type="match status" value="1"/>
</dbReference>
<sequence length="87" mass="9734">MVSAEFEAAAASIKDLTVRPSDLELLQLYGLFKQATVGDNDTPKPGLLDFKGKAKWEAWNKLQGVSQEDAEKQYIELVNEIKQKYSS</sequence>
<dbReference type="Proteomes" id="UP001362899">
    <property type="component" value="Unassembled WGS sequence"/>
</dbReference>
<evidence type="ECO:0000259" key="3">
    <source>
        <dbReference type="PROSITE" id="PS51228"/>
    </source>
</evidence>
<dbReference type="InterPro" id="IPR014352">
    <property type="entry name" value="FERM/acyl-CoA-bd_prot_sf"/>
</dbReference>
<dbReference type="EMBL" id="BTGC01000003">
    <property type="protein sequence ID" value="GMM49616.1"/>
    <property type="molecule type" value="Genomic_DNA"/>
</dbReference>
<dbReference type="PANTHER" id="PTHR23310">
    <property type="entry name" value="ACYL-COA-BINDING PROTEIN, ACBP"/>
    <property type="match status" value="1"/>
</dbReference>
<name>A0AAV5RG83_STABA</name>
<keyword evidence="2" id="KW-0446">Lipid-binding</keyword>
<dbReference type="AlphaFoldDB" id="A0AAV5RG83"/>
<dbReference type="Gene3D" id="1.20.80.10">
    <property type="match status" value="1"/>
</dbReference>
<dbReference type="InterPro" id="IPR000582">
    <property type="entry name" value="Acyl-CoA-binding_protein"/>
</dbReference>
<dbReference type="FunFam" id="1.20.80.10:FF:000010">
    <property type="entry name" value="Acyl-CoA-binding domain-containing protein 5"/>
    <property type="match status" value="1"/>
</dbReference>
<dbReference type="Pfam" id="PF00887">
    <property type="entry name" value="ACBP"/>
    <property type="match status" value="1"/>
</dbReference>
<feature type="domain" description="ACB" evidence="3">
    <location>
        <begin position="2"/>
        <end position="87"/>
    </location>
</feature>
<protein>
    <submittedName>
        <fullName evidence="4">Long-chain fatty acid transporter</fullName>
    </submittedName>
</protein>
<evidence type="ECO:0000256" key="2">
    <source>
        <dbReference type="ARBA" id="ARBA00023121"/>
    </source>
</evidence>
<dbReference type="PROSITE" id="PS51228">
    <property type="entry name" value="ACB_2"/>
    <property type="match status" value="1"/>
</dbReference>
<dbReference type="GO" id="GO:0006631">
    <property type="term" value="P:fatty acid metabolic process"/>
    <property type="evidence" value="ECO:0007669"/>
    <property type="project" value="TreeGrafter"/>
</dbReference>
<dbReference type="GO" id="GO:0000062">
    <property type="term" value="F:fatty-acyl-CoA binding"/>
    <property type="evidence" value="ECO:0007669"/>
    <property type="project" value="InterPro"/>
</dbReference>
<evidence type="ECO:0000313" key="4">
    <source>
        <dbReference type="EMBL" id="GMM49616.1"/>
    </source>
</evidence>
<reference evidence="4 5" key="1">
    <citation type="journal article" date="2023" name="Elife">
        <title>Identification of key yeast species and microbe-microbe interactions impacting larval growth of Drosophila in the wild.</title>
        <authorList>
            <person name="Mure A."/>
            <person name="Sugiura Y."/>
            <person name="Maeda R."/>
            <person name="Honda K."/>
            <person name="Sakurai N."/>
            <person name="Takahashi Y."/>
            <person name="Watada M."/>
            <person name="Katoh T."/>
            <person name="Gotoh A."/>
            <person name="Gotoh Y."/>
            <person name="Taniguchi I."/>
            <person name="Nakamura K."/>
            <person name="Hayashi T."/>
            <person name="Katayama T."/>
            <person name="Uemura T."/>
            <person name="Hattori Y."/>
        </authorList>
    </citation>
    <scope>NUCLEOTIDE SEQUENCE [LARGE SCALE GENOMIC DNA]</scope>
    <source>
        <strain evidence="4 5">SB-73</strain>
    </source>
</reference>
<evidence type="ECO:0000256" key="1">
    <source>
        <dbReference type="ARBA" id="ARBA00005567"/>
    </source>
</evidence>
<comment type="caution">
    <text evidence="4">The sequence shown here is derived from an EMBL/GenBank/DDBJ whole genome shotgun (WGS) entry which is preliminary data.</text>
</comment>
<proteinExistence type="inferred from homology"/>
<evidence type="ECO:0000313" key="5">
    <source>
        <dbReference type="Proteomes" id="UP001362899"/>
    </source>
</evidence>
<dbReference type="SUPFAM" id="SSF47027">
    <property type="entry name" value="Acyl-CoA binding protein"/>
    <property type="match status" value="1"/>
</dbReference>
<accession>A0AAV5RG83</accession>
<comment type="similarity">
    <text evidence="1">Belongs to the ACBP family.</text>
</comment>
<dbReference type="PRINTS" id="PR00689">
    <property type="entry name" value="ACOABINDINGP"/>
</dbReference>
<keyword evidence="5" id="KW-1185">Reference proteome</keyword>
<organism evidence="4 5">
    <name type="scientific">Starmerella bacillaris</name>
    <name type="common">Yeast</name>
    <name type="synonym">Candida zemplinina</name>
    <dbReference type="NCBI Taxonomy" id="1247836"/>
    <lineage>
        <taxon>Eukaryota</taxon>
        <taxon>Fungi</taxon>
        <taxon>Dikarya</taxon>
        <taxon>Ascomycota</taxon>
        <taxon>Saccharomycotina</taxon>
        <taxon>Dipodascomycetes</taxon>
        <taxon>Dipodascales</taxon>
        <taxon>Trichomonascaceae</taxon>
        <taxon>Starmerella</taxon>
    </lineage>
</organism>
<gene>
    <name evidence="4" type="ORF">DASB73_005740</name>
</gene>